<protein>
    <recommendedName>
        <fullName evidence="26">BTB domain-containing protein</fullName>
    </recommendedName>
</protein>
<dbReference type="Gene3D" id="3.30.710.10">
    <property type="entry name" value="Potassium Channel Kv1.1, Chain A"/>
    <property type="match status" value="1"/>
</dbReference>
<evidence type="ECO:0000256" key="19">
    <source>
        <dbReference type="ARBA" id="ARBA00023242"/>
    </source>
</evidence>
<dbReference type="CDD" id="cd18458">
    <property type="entry name" value="BACK_KLHL19_KEAP1"/>
    <property type="match status" value="1"/>
</dbReference>
<proteinExistence type="inferred from homology"/>
<comment type="similarity">
    <text evidence="5">Belongs to the KEAP1 family.</text>
</comment>
<organism evidence="27 28">
    <name type="scientific">Knipowitschia caucasica</name>
    <name type="common">Caucasian dwarf goby</name>
    <name type="synonym">Pomatoschistus caucasicus</name>
    <dbReference type="NCBI Taxonomy" id="637954"/>
    <lineage>
        <taxon>Eukaryota</taxon>
        <taxon>Metazoa</taxon>
        <taxon>Chordata</taxon>
        <taxon>Craniata</taxon>
        <taxon>Vertebrata</taxon>
        <taxon>Euteleostomi</taxon>
        <taxon>Actinopterygii</taxon>
        <taxon>Neopterygii</taxon>
        <taxon>Teleostei</taxon>
        <taxon>Neoteleostei</taxon>
        <taxon>Acanthomorphata</taxon>
        <taxon>Gobiaria</taxon>
        <taxon>Gobiiformes</taxon>
        <taxon>Gobioidei</taxon>
        <taxon>Gobiidae</taxon>
        <taxon>Gobiinae</taxon>
        <taxon>Knipowitschia</taxon>
    </lineage>
</organism>
<evidence type="ECO:0000256" key="16">
    <source>
        <dbReference type="ARBA" id="ARBA00023065"/>
    </source>
</evidence>
<evidence type="ECO:0000313" key="27">
    <source>
        <dbReference type="EMBL" id="CAL1601575.1"/>
    </source>
</evidence>
<evidence type="ECO:0000256" key="17">
    <source>
        <dbReference type="ARBA" id="ARBA00023136"/>
    </source>
</evidence>
<dbReference type="InterPro" id="IPR011333">
    <property type="entry name" value="SKP1/BTB/POZ_sf"/>
</dbReference>
<dbReference type="Gene3D" id="1.25.40.420">
    <property type="match status" value="1"/>
</dbReference>
<evidence type="ECO:0000256" key="12">
    <source>
        <dbReference type="ARBA" id="ARBA00022692"/>
    </source>
</evidence>
<evidence type="ECO:0000256" key="9">
    <source>
        <dbReference type="ARBA" id="ARBA00022475"/>
    </source>
</evidence>
<dbReference type="GO" id="GO:0071466">
    <property type="term" value="P:cellular response to xenobiotic stimulus"/>
    <property type="evidence" value="ECO:0007669"/>
    <property type="project" value="UniProtKB-ARBA"/>
</dbReference>
<dbReference type="InterPro" id="IPR001611">
    <property type="entry name" value="Leu-rich_rpt"/>
</dbReference>
<dbReference type="Pfam" id="PF00651">
    <property type="entry name" value="BTB"/>
    <property type="match status" value="1"/>
</dbReference>
<dbReference type="InterPro" id="IPR032675">
    <property type="entry name" value="LRR_dom_sf"/>
</dbReference>
<dbReference type="PANTHER" id="PTHR24412">
    <property type="entry name" value="KELCH PROTEIN"/>
    <property type="match status" value="1"/>
</dbReference>
<keyword evidence="11" id="KW-0433">Leucine-rich repeat</keyword>
<evidence type="ECO:0000256" key="14">
    <source>
        <dbReference type="ARBA" id="ARBA00022786"/>
    </source>
</evidence>
<keyword evidence="15 25" id="KW-1133">Transmembrane helix</keyword>
<keyword evidence="12 25" id="KW-0812">Transmembrane</keyword>
<dbReference type="SMART" id="SM00369">
    <property type="entry name" value="LRR_TYP"/>
    <property type="match status" value="7"/>
</dbReference>
<feature type="transmembrane region" description="Helical" evidence="25">
    <location>
        <begin position="907"/>
        <end position="929"/>
    </location>
</feature>
<dbReference type="SMART" id="SM00875">
    <property type="entry name" value="BACK"/>
    <property type="match status" value="1"/>
</dbReference>
<keyword evidence="10" id="KW-0963">Cytoplasm</keyword>
<dbReference type="InterPro" id="IPR030563">
    <property type="entry name" value="KEAP1_BTB_POZ_dom"/>
</dbReference>
<comment type="catalytic activity">
    <reaction evidence="23">
        <text>chloride(in) = chloride(out)</text>
        <dbReference type="Rhea" id="RHEA:29823"/>
        <dbReference type="ChEBI" id="CHEBI:17996"/>
    </reaction>
</comment>
<dbReference type="PROSITE" id="PS51450">
    <property type="entry name" value="LRR"/>
    <property type="match status" value="3"/>
</dbReference>
<comment type="similarity">
    <text evidence="6">Belongs to the LRRC8 family.</text>
</comment>
<evidence type="ECO:0000256" key="4">
    <source>
        <dbReference type="ARBA" id="ARBA00004906"/>
    </source>
</evidence>
<evidence type="ECO:0000256" key="5">
    <source>
        <dbReference type="ARBA" id="ARBA00005288"/>
    </source>
</evidence>
<dbReference type="InterPro" id="IPR006652">
    <property type="entry name" value="Kelch_1"/>
</dbReference>
<dbReference type="Pfam" id="PF12534">
    <property type="entry name" value="Pannexin_like"/>
    <property type="match status" value="1"/>
</dbReference>
<dbReference type="GO" id="GO:0030536">
    <property type="term" value="P:larval feeding behavior"/>
    <property type="evidence" value="ECO:0007669"/>
    <property type="project" value="UniProtKB-ARBA"/>
</dbReference>
<dbReference type="PANTHER" id="PTHR24412:SF162">
    <property type="entry name" value="KELCH-LIKE ECH-ASSOCIATED PROTEIN 1"/>
    <property type="match status" value="1"/>
</dbReference>
<dbReference type="SMART" id="SM00612">
    <property type="entry name" value="Kelch"/>
    <property type="match status" value="5"/>
</dbReference>
<evidence type="ECO:0000256" key="11">
    <source>
        <dbReference type="ARBA" id="ARBA00022614"/>
    </source>
</evidence>
<evidence type="ECO:0000256" key="6">
    <source>
        <dbReference type="ARBA" id="ARBA00010471"/>
    </source>
</evidence>
<comment type="catalytic activity">
    <reaction evidence="22">
        <text>taurine(out) = taurine(in)</text>
        <dbReference type="Rhea" id="RHEA:66328"/>
        <dbReference type="ChEBI" id="CHEBI:507393"/>
    </reaction>
</comment>
<comment type="subcellular location">
    <subcellularLocation>
        <location evidence="3">Cell membrane</location>
        <topology evidence="3">Multi-pass membrane protein</topology>
    </subcellularLocation>
    <subcellularLocation>
        <location evidence="2">Cytoplasm</location>
    </subcellularLocation>
    <subcellularLocation>
        <location evidence="1">Nucleus</location>
    </subcellularLocation>
</comment>
<evidence type="ECO:0000256" key="20">
    <source>
        <dbReference type="ARBA" id="ARBA00023303"/>
    </source>
</evidence>
<dbReference type="GO" id="GO:0034220">
    <property type="term" value="P:monoatomic ion transmembrane transport"/>
    <property type="evidence" value="ECO:0007669"/>
    <property type="project" value="UniProtKB-KW"/>
</dbReference>
<evidence type="ECO:0000256" key="1">
    <source>
        <dbReference type="ARBA" id="ARBA00004123"/>
    </source>
</evidence>
<evidence type="ECO:0000259" key="26">
    <source>
        <dbReference type="PROSITE" id="PS50097"/>
    </source>
</evidence>
<keyword evidence="9" id="KW-1003">Cell membrane</keyword>
<evidence type="ECO:0000256" key="15">
    <source>
        <dbReference type="ARBA" id="ARBA00022989"/>
    </source>
</evidence>
<dbReference type="GO" id="GO:0005886">
    <property type="term" value="C:plasma membrane"/>
    <property type="evidence" value="ECO:0007669"/>
    <property type="project" value="UniProtKB-SubCell"/>
</dbReference>
<dbReference type="FunFam" id="3.30.710.10:FF:000001">
    <property type="entry name" value="Kelch-like family member 20"/>
    <property type="match status" value="1"/>
</dbReference>
<dbReference type="InterPro" id="IPR000210">
    <property type="entry name" value="BTB/POZ_dom"/>
</dbReference>
<keyword evidence="13" id="KW-0677">Repeat</keyword>
<name>A0AAV2LMV3_KNICA</name>
<comment type="pathway">
    <text evidence="4">Protein modification; protein ubiquitination.</text>
</comment>
<evidence type="ECO:0000256" key="25">
    <source>
        <dbReference type="SAM" id="Phobius"/>
    </source>
</evidence>
<evidence type="ECO:0000256" key="24">
    <source>
        <dbReference type="ARBA" id="ARBA00056937"/>
    </source>
</evidence>
<dbReference type="CDD" id="cd18248">
    <property type="entry name" value="BTB_POZ_KLHL19_KEAP1"/>
    <property type="match status" value="1"/>
</dbReference>
<dbReference type="Pfam" id="PF24681">
    <property type="entry name" value="Kelch_KLHDC2_KLHL20_DRC7"/>
    <property type="match status" value="1"/>
</dbReference>
<evidence type="ECO:0000256" key="8">
    <source>
        <dbReference type="ARBA" id="ARBA00022448"/>
    </source>
</evidence>
<dbReference type="FunFam" id="2.120.10.80:FF:000024">
    <property type="entry name" value="Kelch-like ECH-associated protein 1"/>
    <property type="match status" value="1"/>
</dbReference>
<keyword evidence="17 25" id="KW-0472">Membrane</keyword>
<evidence type="ECO:0000313" key="28">
    <source>
        <dbReference type="Proteomes" id="UP001497482"/>
    </source>
</evidence>
<keyword evidence="20" id="KW-0407">Ion channel</keyword>
<dbReference type="EMBL" id="OZ035825">
    <property type="protein sequence ID" value="CAL1601575.1"/>
    <property type="molecule type" value="Genomic_DNA"/>
</dbReference>
<keyword evidence="14" id="KW-0833">Ubl conjugation pathway</keyword>
<evidence type="ECO:0000256" key="22">
    <source>
        <dbReference type="ARBA" id="ARBA00024158"/>
    </source>
</evidence>
<dbReference type="Pfam" id="PF01344">
    <property type="entry name" value="Kelch_1"/>
    <property type="match status" value="1"/>
</dbReference>
<sequence>MTQCLTECKALVTPSTRNGHRVFSYTLESHTAAAFRIMNELRLERQLCDVTLRVCYKDLEAVEFVAHKVVLASSSPVFRAMFTNGLKECGMEVVPIEGIHPKVMERLIEFAYTASISVGEKCVIHVMNGAVMYQIDCVVKACCDFLVQQLDPSNAIGIANFAEQIGCTELHQKAREYIYLNFSEVATQEEFFNLSHCQLVNLISRDELNVRCESEVFHACVAWVRYDRENRKPYVQALLQAVRCHSLTPNFLKTQLQSLEWDPECKDYLAQIFQDLTLHKPTKVIPCRTPKVPQLIYTAGGYFRQSLSFLEAYNPLGGRNNAPDGNMDSNALDCYNPMNNCWLPCAPMSVPRNRIGVGVIDGMLYAVGGSHGCIHHNSVERYDPEKDEWSLVAPMLTRRIGVGVAVINRLLYAVGGFDGANRLSSCESYNPERDEWKSMSSMNTVRSGAGVCSLGNHIFVMGGYDGTNQLNTVECYSVETDAWSFAASMRHRRSALGVTALHGRIYVLGGYDGNTFLDSVECYDPESDTWAEVTHMMSGRSGVGVAVTMEPCPKANLPQAQLPLTLFHHIVAKRSTEKVRANSRMIPVGEFRNLGSEQNQKYRVLKPWWDVFSEYLCLAMLMIGVFGCTLQLTSEKIACLPNRFTSPTPNAIDCSHIRNYGENDTLEIPVNPIIQEVRGHKNDLDIHQYVFVNAYCYTWFVHWFAKFFPYLVVIHTMVFMVASSFWFKYPGTSSKIELFVSILGKCFDSPWTTRALSEVSEERGEEKLVSLRRNTVSKNPSEKNRIDNEETVGLLRSSSVKSNPEKKSVEPQLTATALDKKEGEQAKALFEKVKKLRTHVEEADLLYVMYVLQTSLKVLKFLFVMIYATVLVHNIQIVIRCKVPPELTGFNIFCCNHNKAPLFSKLAYCYICFVGVYGLVCIYTLYWLFHRPLKEYSFEQVRFETGISDIPDVKNDFAFLLHLVDQYDSLYSKRFAVFLSEVSESRLYHLNLNYEWTDKKLRTRLAKNLSNRLELHLLMLPGLPDTVFELNEVEALKLEQVKNVTFPPSVAKLDSLQELSLIYCPAKLQLPALNFFQEHLKVLRLAFESLEELPLWMYTLHELEELHLNGPLSHEASRSASLDSLRDLKSLRFLNLRCTLTKIPTSVGDVALQLQRLSINNEGGKLQALSSLKKLTSLVSLELVSCGLERIPSAIFSLSNLQELDLKENKLSTVEEILSLQHCQRLTTLRLWHNKITYIPDHISKLHSLEVLDVSWNKIQKLPSRLFYCTKLRHLDVSHNRLTALPIEVGILQGLQFFSAAFNSLEILPEELFSCKRLRTLAIGSNCLSYLSPRVSSLTQLVRLELKGNRFGALPVELKDCPQLALSAVIVEDSLLEQLSTDVEAKQPQEEANGDDVSQ</sequence>
<dbReference type="SMART" id="SM00225">
    <property type="entry name" value="BTB"/>
    <property type="match status" value="1"/>
</dbReference>
<keyword evidence="7" id="KW-0880">Kelch repeat</keyword>
<feature type="transmembrane region" description="Helical" evidence="25">
    <location>
        <begin position="707"/>
        <end position="727"/>
    </location>
</feature>
<dbReference type="GO" id="GO:0016567">
    <property type="term" value="P:protein ubiquitination"/>
    <property type="evidence" value="ECO:0007669"/>
    <property type="project" value="UniProtKB-ARBA"/>
</dbReference>
<keyword evidence="16" id="KW-0406">Ion transport</keyword>
<dbReference type="GO" id="GO:0005737">
    <property type="term" value="C:cytoplasm"/>
    <property type="evidence" value="ECO:0007669"/>
    <property type="project" value="UniProtKB-SubCell"/>
</dbReference>
<dbReference type="SUPFAM" id="SSF117281">
    <property type="entry name" value="Kelch motif"/>
    <property type="match status" value="1"/>
</dbReference>
<comment type="function">
    <text evidence="24">Substrate-specific adapter of a BCR (BTB-CUL3-RBX1) E3 ubiquitin ligase complex that regulates the response to oxidative stress by targeting nfe2l2/nrf2 for ubiquitination. Keap1 acts as a key sensor of oxidative and electrophilic stress: in normal conditions, the BCR(KEAP1) complex mediates ubiquitination and degradation of nfe2l2/nrf2, a transcription factor regulating expression of many cytoprotective genes. In response to oxidative stress, different electrophile metabolites trigger non-enzymatic covalent modifications of highly reactive cysteine residues in KEAP1, leading to inactivate the ubiquitin ligase activity of the BCR(KEAP1) complex, promoting nfe2l2/nrf2 nuclear accumulation and expression of phase II detoxifying enzymes.</text>
</comment>
<dbReference type="Pfam" id="PF07707">
    <property type="entry name" value="BACK"/>
    <property type="match status" value="1"/>
</dbReference>
<dbReference type="InterPro" id="IPR011705">
    <property type="entry name" value="BACK"/>
</dbReference>
<dbReference type="InterPro" id="IPR055414">
    <property type="entry name" value="LRR_R13L4/SHOC2-like"/>
</dbReference>
<evidence type="ECO:0000256" key="7">
    <source>
        <dbReference type="ARBA" id="ARBA00022441"/>
    </source>
</evidence>
<feature type="transmembrane region" description="Helical" evidence="25">
    <location>
        <begin position="611"/>
        <end position="632"/>
    </location>
</feature>
<comment type="catalytic activity">
    <reaction evidence="21">
        <text>iodide(out) = iodide(in)</text>
        <dbReference type="Rhea" id="RHEA:66324"/>
        <dbReference type="ChEBI" id="CHEBI:16382"/>
    </reaction>
</comment>
<feature type="domain" description="BTB" evidence="26">
    <location>
        <begin position="48"/>
        <end position="120"/>
    </location>
</feature>
<dbReference type="Pfam" id="PF23598">
    <property type="entry name" value="LRR_14"/>
    <property type="match status" value="1"/>
</dbReference>
<dbReference type="GO" id="GO:0071379">
    <property type="term" value="P:cellular response to prostaglandin stimulus"/>
    <property type="evidence" value="ECO:0007669"/>
    <property type="project" value="UniProtKB-ARBA"/>
</dbReference>
<evidence type="ECO:0000256" key="10">
    <source>
        <dbReference type="ARBA" id="ARBA00022490"/>
    </source>
</evidence>
<evidence type="ECO:0000256" key="2">
    <source>
        <dbReference type="ARBA" id="ARBA00004496"/>
    </source>
</evidence>
<dbReference type="InterPro" id="IPR021040">
    <property type="entry name" value="LRRC8_Pannexin-like"/>
</dbReference>
<dbReference type="SUPFAM" id="SSF52058">
    <property type="entry name" value="L domain-like"/>
    <property type="match status" value="1"/>
</dbReference>
<dbReference type="FunFam" id="1.25.40.420:FF:000001">
    <property type="entry name" value="Kelch-like family member 12"/>
    <property type="match status" value="1"/>
</dbReference>
<evidence type="ECO:0000256" key="21">
    <source>
        <dbReference type="ARBA" id="ARBA00024145"/>
    </source>
</evidence>
<reference evidence="27 28" key="1">
    <citation type="submission" date="2024-04" db="EMBL/GenBank/DDBJ databases">
        <authorList>
            <person name="Waldvogel A.-M."/>
            <person name="Schoenle A."/>
        </authorList>
    </citation>
    <scope>NUCLEOTIDE SEQUENCE [LARGE SCALE GENOMIC DNA]</scope>
</reference>
<dbReference type="InterPro" id="IPR047098">
    <property type="entry name" value="KEAP1_BACK"/>
</dbReference>
<evidence type="ECO:0000256" key="13">
    <source>
        <dbReference type="ARBA" id="ARBA00022737"/>
    </source>
</evidence>
<dbReference type="Gene3D" id="3.80.10.10">
    <property type="entry name" value="Ribonuclease Inhibitor"/>
    <property type="match status" value="1"/>
</dbReference>
<gene>
    <name evidence="27" type="ORF">KC01_LOCUS29512</name>
</gene>
<accession>A0AAV2LMV3</accession>
<evidence type="ECO:0000256" key="23">
    <source>
        <dbReference type="ARBA" id="ARBA00024167"/>
    </source>
</evidence>
<dbReference type="GO" id="GO:0006511">
    <property type="term" value="P:ubiquitin-dependent protein catabolic process"/>
    <property type="evidence" value="ECO:0007669"/>
    <property type="project" value="UniProtKB-ARBA"/>
</dbReference>
<dbReference type="Proteomes" id="UP001497482">
    <property type="component" value="Chromosome 3"/>
</dbReference>
<evidence type="ECO:0000256" key="18">
    <source>
        <dbReference type="ARBA" id="ARBA00023157"/>
    </source>
</evidence>
<feature type="transmembrane region" description="Helical" evidence="25">
    <location>
        <begin position="858"/>
        <end position="879"/>
    </location>
</feature>
<dbReference type="GO" id="GO:0005634">
    <property type="term" value="C:nucleus"/>
    <property type="evidence" value="ECO:0007669"/>
    <property type="project" value="UniProtKB-SubCell"/>
</dbReference>
<dbReference type="PROSITE" id="PS50097">
    <property type="entry name" value="BTB"/>
    <property type="match status" value="1"/>
</dbReference>
<dbReference type="SUPFAM" id="SSF54695">
    <property type="entry name" value="POZ domain"/>
    <property type="match status" value="1"/>
</dbReference>
<evidence type="ECO:0000256" key="3">
    <source>
        <dbReference type="ARBA" id="ARBA00004651"/>
    </source>
</evidence>
<dbReference type="Gene3D" id="2.120.10.80">
    <property type="entry name" value="Kelch-type beta propeller"/>
    <property type="match status" value="1"/>
</dbReference>
<keyword evidence="28" id="KW-1185">Reference proteome</keyword>
<dbReference type="InterPro" id="IPR003591">
    <property type="entry name" value="Leu-rich_rpt_typical-subtyp"/>
</dbReference>
<keyword evidence="19" id="KW-0539">Nucleus</keyword>
<dbReference type="InterPro" id="IPR015915">
    <property type="entry name" value="Kelch-typ_b-propeller"/>
</dbReference>
<keyword evidence="18" id="KW-1015">Disulfide bond</keyword>
<keyword evidence="8" id="KW-0813">Transport</keyword>